<name>A0ABQ9HSW1_9NEOP</name>
<dbReference type="InterPro" id="IPR024445">
    <property type="entry name" value="Tnp_ISXO2-like"/>
</dbReference>
<keyword evidence="3" id="KW-1185">Reference proteome</keyword>
<reference evidence="2 3" key="1">
    <citation type="submission" date="2023-02" db="EMBL/GenBank/DDBJ databases">
        <title>LHISI_Scaffold_Assembly.</title>
        <authorList>
            <person name="Stuart O.P."/>
            <person name="Cleave R."/>
            <person name="Magrath M.J.L."/>
            <person name="Mikheyev A.S."/>
        </authorList>
    </citation>
    <scope>NUCLEOTIDE SEQUENCE [LARGE SCALE GENOMIC DNA]</scope>
    <source>
        <strain evidence="2">Daus_M_001</strain>
        <tissue evidence="2">Leg muscle</tissue>
    </source>
</reference>
<dbReference type="Pfam" id="PF12762">
    <property type="entry name" value="DDE_Tnp_IS1595"/>
    <property type="match status" value="1"/>
</dbReference>
<dbReference type="PANTHER" id="PTHR47163:SF2">
    <property type="entry name" value="SI:DKEY-17M8.2"/>
    <property type="match status" value="1"/>
</dbReference>
<organism evidence="2 3">
    <name type="scientific">Dryococelus australis</name>
    <dbReference type="NCBI Taxonomy" id="614101"/>
    <lineage>
        <taxon>Eukaryota</taxon>
        <taxon>Metazoa</taxon>
        <taxon>Ecdysozoa</taxon>
        <taxon>Arthropoda</taxon>
        <taxon>Hexapoda</taxon>
        <taxon>Insecta</taxon>
        <taxon>Pterygota</taxon>
        <taxon>Neoptera</taxon>
        <taxon>Polyneoptera</taxon>
        <taxon>Phasmatodea</taxon>
        <taxon>Verophasmatodea</taxon>
        <taxon>Anareolatae</taxon>
        <taxon>Phasmatidae</taxon>
        <taxon>Eurycanthinae</taxon>
        <taxon>Dryococelus</taxon>
    </lineage>
</organism>
<evidence type="ECO:0000313" key="2">
    <source>
        <dbReference type="EMBL" id="KAJ8886943.1"/>
    </source>
</evidence>
<protein>
    <recommendedName>
        <fullName evidence="1">ISXO2-like transposase domain-containing protein</fullName>
    </recommendedName>
</protein>
<proteinExistence type="predicted"/>
<dbReference type="EMBL" id="JARBHB010000004">
    <property type="protein sequence ID" value="KAJ8886943.1"/>
    <property type="molecule type" value="Genomic_DNA"/>
</dbReference>
<accession>A0ABQ9HSW1</accession>
<dbReference type="PANTHER" id="PTHR47163">
    <property type="entry name" value="DDE_TNP_IS1595 DOMAIN-CONTAINING PROTEIN"/>
    <property type="match status" value="1"/>
</dbReference>
<evidence type="ECO:0000313" key="3">
    <source>
        <dbReference type="Proteomes" id="UP001159363"/>
    </source>
</evidence>
<dbReference type="SMART" id="SM01126">
    <property type="entry name" value="DDE_Tnp_IS1595"/>
    <property type="match status" value="1"/>
</dbReference>
<dbReference type="Proteomes" id="UP001159363">
    <property type="component" value="Chromosome X"/>
</dbReference>
<feature type="domain" description="ISXO2-like transposase" evidence="1">
    <location>
        <begin position="266"/>
        <end position="377"/>
    </location>
</feature>
<sequence length="685" mass="77630">MLEHEEIESKMVDAEVFIEHEEIVSKMVGVKIHVVLHQLKLGFDCNFTSVRGKGGRLSGSVRFGGEHLGRTWEPPSGHFGYGGRMQPVESFFNGSQGDVTVAPCKYTPSHKMSRECLHPFRSTINPRLQVDQCTGCSVMLLNAHSVFGRSQEKMVNYFANHSILAPAIYLCSTGAEDAIQTESSAIINCQIGQALFSINPSCRRKNPQVNFTMVLVEEPTSACNDGRNSMPCQDHCRVVDFLQRSVHQLVIISSTAQAWKNRKGCKVEGQWVLGRVQRHGPSKFFLVRVSRRNASTLTKVIREWVRPGTTIISDCWRGYKSLDAYGYRHLQINHTKEFVCSEMGGVVHRRNIDRLAGEEMSVHTQTIERNLCSVKFNMPCFGRRKQFWEEYLAEFDLVLVDVPCSLGSSVLVDVACSLGSNVFVDVPCTLRSSVPFVLVESRSSHDPLRVSLNSPLRLHSLWKKIQACISSAVEACIHPVYSPTSMTDEVTRSHRFWNVCVCVNCWWFHLVLRPRTHIPELLRAFSSRTTLVLNRYCFKFIELQSSQKFYDEVHLGWKTELPVGYVALLLPHPDIREHVLMNTAIFANGDDSSKTDLQNVNVGLDMVTEEKTIFTNDKKRGIRDSEKARQDAENARRDAIALSHRIADIAQDVIAKSKSDQLLRALTVHMLEEEKKEIVFTRCQR</sequence>
<dbReference type="InterPro" id="IPR053164">
    <property type="entry name" value="IS1016-like_transposase"/>
</dbReference>
<evidence type="ECO:0000259" key="1">
    <source>
        <dbReference type="SMART" id="SM01126"/>
    </source>
</evidence>
<gene>
    <name evidence="2" type="ORF">PR048_013157</name>
</gene>
<comment type="caution">
    <text evidence="2">The sequence shown here is derived from an EMBL/GenBank/DDBJ whole genome shotgun (WGS) entry which is preliminary data.</text>
</comment>